<name>A0A650CU01_ACIAM</name>
<feature type="transmembrane region" description="Helical" evidence="5">
    <location>
        <begin position="419"/>
        <end position="439"/>
    </location>
</feature>
<evidence type="ECO:0000256" key="3">
    <source>
        <dbReference type="ARBA" id="ARBA00022989"/>
    </source>
</evidence>
<reference evidence="6 9" key="1">
    <citation type="submission" date="2019-10" db="EMBL/GenBank/DDBJ databases">
        <title>Comparative genomics of sulfur disproportionating microorganisms.</title>
        <authorList>
            <person name="Ward L.M."/>
            <person name="Bertran E."/>
            <person name="Johnston D."/>
        </authorList>
    </citation>
    <scope>NUCLEOTIDE SEQUENCE [LARGE SCALE GENOMIC DNA]</scope>
    <source>
        <strain evidence="6 9">DSM 3772</strain>
    </source>
</reference>
<dbReference type="GO" id="GO:0016020">
    <property type="term" value="C:membrane"/>
    <property type="evidence" value="ECO:0007669"/>
    <property type="project" value="UniProtKB-SubCell"/>
</dbReference>
<organism evidence="7 8">
    <name type="scientific">Acidianus ambivalens</name>
    <name type="common">Desulfurolobus ambivalens</name>
    <dbReference type="NCBI Taxonomy" id="2283"/>
    <lineage>
        <taxon>Archaea</taxon>
        <taxon>Thermoproteota</taxon>
        <taxon>Thermoprotei</taxon>
        <taxon>Sulfolobales</taxon>
        <taxon>Sulfolobaceae</taxon>
        <taxon>Acidianus</taxon>
    </lineage>
</organism>
<feature type="transmembrane region" description="Helical" evidence="5">
    <location>
        <begin position="446"/>
        <end position="464"/>
    </location>
</feature>
<feature type="transmembrane region" description="Helical" evidence="5">
    <location>
        <begin position="225"/>
        <end position="249"/>
    </location>
</feature>
<keyword evidence="8" id="KW-1185">Reference proteome</keyword>
<dbReference type="PANTHER" id="PTHR47547:SF1">
    <property type="entry name" value="ASPARTATE-PROTON SYMPORTER"/>
    <property type="match status" value="1"/>
</dbReference>
<dbReference type="EMBL" id="WHYS01000002">
    <property type="protein sequence ID" value="MQL56137.1"/>
    <property type="molecule type" value="Genomic_DNA"/>
</dbReference>
<dbReference type="InterPro" id="IPR052962">
    <property type="entry name" value="AA_Transporter_AGT"/>
</dbReference>
<dbReference type="Proteomes" id="UP000426328">
    <property type="component" value="Chromosome"/>
</dbReference>
<evidence type="ECO:0000256" key="4">
    <source>
        <dbReference type="ARBA" id="ARBA00023136"/>
    </source>
</evidence>
<comment type="subcellular location">
    <subcellularLocation>
        <location evidence="1">Membrane</location>
        <topology evidence="1">Multi-pass membrane protein</topology>
    </subcellularLocation>
</comment>
<keyword evidence="4 5" id="KW-0472">Membrane</keyword>
<dbReference type="PANTHER" id="PTHR47547">
    <property type="match status" value="1"/>
</dbReference>
<proteinExistence type="predicted"/>
<feature type="transmembrane region" description="Helical" evidence="5">
    <location>
        <begin position="82"/>
        <end position="101"/>
    </location>
</feature>
<dbReference type="Proteomes" id="UP000474054">
    <property type="component" value="Unassembled WGS sequence"/>
</dbReference>
<sequence>MPLRKELGFMELVILGISGAVGTGVLFSSAGMSALAGPGVILAWVLGSIFYTFVGLTYVELSRVYPEAGGPSRYAIYSHGKVTNLINAMADLIWYLFIPPIEALAVVEGLDYFYPSLISSSGVPTTEGVLIGVAILLLFVPFNYFGVKFFGKSTLIGGGVKLILYLAVALGVIALSFIPSNFTAYGGFLPFGFAGVFSAIPLAMFAFGGIRVIPDYAEEAKTEKLGSAILITILGQSLIYVIFSIAFVASLNWSKLGIKQGCWSSLSSLPGNPFIDIASSLHSSPLLLLTIIIGIIGPFITGYIYLGAGTRVLFAMGRSGYVPSSMKELHERYSIPYWSLIVFAIVGSVVTYISSPLPTIYGLITDSVVAGYIGFSVNPVVLGSLWRRGVIKNKLTPVISPLAFISSSLIVFWSGWPLVPYAVILLTAGSLIFGAIYKVKEDFVKSLWYIGDIAFLTIMTYIGSDGALNLINFYEASAIVSVVSLIFYFLGVQSSNISITTTTRSNSDKASNKEVS</sequence>
<feature type="transmembrane region" description="Helical" evidence="5">
    <location>
        <begin position="286"/>
        <end position="314"/>
    </location>
</feature>
<feature type="transmembrane region" description="Helical" evidence="5">
    <location>
        <begin position="41"/>
        <end position="61"/>
    </location>
</feature>
<feature type="transmembrane region" description="Helical" evidence="5">
    <location>
        <begin position="12"/>
        <end position="35"/>
    </location>
</feature>
<dbReference type="EMBL" id="CP045482">
    <property type="protein sequence ID" value="QGR21320.1"/>
    <property type="molecule type" value="Genomic_DNA"/>
</dbReference>
<feature type="transmembrane region" description="Helical" evidence="5">
    <location>
        <begin position="335"/>
        <end position="354"/>
    </location>
</feature>
<dbReference type="Gene3D" id="1.20.1740.10">
    <property type="entry name" value="Amino acid/polyamine transporter I"/>
    <property type="match status" value="1"/>
</dbReference>
<feature type="transmembrane region" description="Helical" evidence="5">
    <location>
        <begin position="360"/>
        <end position="383"/>
    </location>
</feature>
<dbReference type="PIRSF" id="PIRSF006060">
    <property type="entry name" value="AA_transporter"/>
    <property type="match status" value="1"/>
</dbReference>
<protein>
    <submittedName>
        <fullName evidence="7">Amino acid permease</fullName>
    </submittedName>
</protein>
<feature type="transmembrane region" description="Helical" evidence="5">
    <location>
        <begin position="188"/>
        <end position="213"/>
    </location>
</feature>
<dbReference type="GeneID" id="42778955"/>
<evidence type="ECO:0000313" key="9">
    <source>
        <dbReference type="Proteomes" id="UP000474054"/>
    </source>
</evidence>
<reference evidence="7 8" key="2">
    <citation type="submission" date="2019-10" db="EMBL/GenBank/DDBJ databases">
        <title>Genome Sequences from Six Type Strain Members of the Archaeal Family Sulfolobaceae: Acidianus ambivalens, Acidianus infernus, Metallosphaera prunae, Stygiolobus azoricus, Sulfolobus metallicus, and Sulfurisphaera ohwakuensis.</title>
        <authorList>
            <person name="Counts J.A."/>
            <person name="Kelly R.M."/>
        </authorList>
    </citation>
    <scope>NUCLEOTIDE SEQUENCE [LARGE SCALE GENOMIC DNA]</scope>
    <source>
        <strain evidence="7 8">LEI 10</strain>
    </source>
</reference>
<feature type="transmembrane region" description="Helical" evidence="5">
    <location>
        <begin position="395"/>
        <end position="413"/>
    </location>
</feature>
<dbReference type="AlphaFoldDB" id="A0A650CU01"/>
<evidence type="ECO:0000256" key="1">
    <source>
        <dbReference type="ARBA" id="ARBA00004141"/>
    </source>
</evidence>
<evidence type="ECO:0000313" key="6">
    <source>
        <dbReference type="EMBL" id="MQL56137.1"/>
    </source>
</evidence>
<keyword evidence="2 5" id="KW-0812">Transmembrane</keyword>
<feature type="transmembrane region" description="Helical" evidence="5">
    <location>
        <begin position="162"/>
        <end position="182"/>
    </location>
</feature>
<gene>
    <name evidence="7" type="ORF">D1866_04420</name>
    <name evidence="6" type="ORF">GFB69_10405</name>
</gene>
<keyword evidence="3 5" id="KW-1133">Transmembrane helix</keyword>
<feature type="transmembrane region" description="Helical" evidence="5">
    <location>
        <begin position="129"/>
        <end position="150"/>
    </location>
</feature>
<evidence type="ECO:0000313" key="8">
    <source>
        <dbReference type="Proteomes" id="UP000426328"/>
    </source>
</evidence>
<evidence type="ECO:0000256" key="2">
    <source>
        <dbReference type="ARBA" id="ARBA00022692"/>
    </source>
</evidence>
<dbReference type="Pfam" id="PF13520">
    <property type="entry name" value="AA_permease_2"/>
    <property type="match status" value="1"/>
</dbReference>
<accession>A0A650CU01</accession>
<dbReference type="RefSeq" id="WP_152942553.1">
    <property type="nucleotide sequence ID" value="NZ_CP045482.1"/>
</dbReference>
<evidence type="ECO:0000256" key="5">
    <source>
        <dbReference type="SAM" id="Phobius"/>
    </source>
</evidence>
<dbReference type="KEGG" id="aamb:D1866_04420"/>
<dbReference type="GO" id="GO:0022857">
    <property type="term" value="F:transmembrane transporter activity"/>
    <property type="evidence" value="ECO:0007669"/>
    <property type="project" value="InterPro"/>
</dbReference>
<dbReference type="InterPro" id="IPR002293">
    <property type="entry name" value="AA/rel_permease1"/>
</dbReference>
<evidence type="ECO:0000313" key="7">
    <source>
        <dbReference type="EMBL" id="QGR21320.1"/>
    </source>
</evidence>
<feature type="transmembrane region" description="Helical" evidence="5">
    <location>
        <begin position="470"/>
        <end position="490"/>
    </location>
</feature>